<dbReference type="Proteomes" id="UP000256763">
    <property type="component" value="Unassembled WGS sequence"/>
</dbReference>
<dbReference type="SUPFAM" id="SSF49329">
    <property type="entry name" value="Cu,Zn superoxide dismutase-like"/>
    <property type="match status" value="1"/>
</dbReference>
<evidence type="ECO:0000256" key="2">
    <source>
        <dbReference type="RuleBase" id="RU000393"/>
    </source>
</evidence>
<comment type="cofactor">
    <cofactor evidence="2">
        <name>Zn(2+)</name>
        <dbReference type="ChEBI" id="CHEBI:29105"/>
    </cofactor>
    <text evidence="2">Binds 1 zinc ion per subunit.</text>
</comment>
<name>A0A3E0WVX5_9GAMM</name>
<evidence type="ECO:0000259" key="4">
    <source>
        <dbReference type="Pfam" id="PF00080"/>
    </source>
</evidence>
<dbReference type="NCBIfam" id="NF007628">
    <property type="entry name" value="PRK10290.1"/>
    <property type="match status" value="1"/>
</dbReference>
<dbReference type="RefSeq" id="WP_116347875.1">
    <property type="nucleotide sequence ID" value="NZ_NFZW01000009.1"/>
</dbReference>
<evidence type="ECO:0000313" key="5">
    <source>
        <dbReference type="EMBL" id="RFA36549.1"/>
    </source>
</evidence>
<comment type="catalytic activity">
    <reaction evidence="2">
        <text>2 superoxide + 2 H(+) = H2O2 + O2</text>
        <dbReference type="Rhea" id="RHEA:20696"/>
        <dbReference type="ChEBI" id="CHEBI:15378"/>
        <dbReference type="ChEBI" id="CHEBI:15379"/>
        <dbReference type="ChEBI" id="CHEBI:16240"/>
        <dbReference type="ChEBI" id="CHEBI:18421"/>
        <dbReference type="EC" id="1.15.1.1"/>
    </reaction>
</comment>
<dbReference type="GO" id="GO:0046872">
    <property type="term" value="F:metal ion binding"/>
    <property type="evidence" value="ECO:0007669"/>
    <property type="project" value="UniProtKB-KW"/>
</dbReference>
<dbReference type="InterPro" id="IPR018152">
    <property type="entry name" value="SOD_Cu/Zn_BS"/>
</dbReference>
<evidence type="ECO:0000313" key="6">
    <source>
        <dbReference type="Proteomes" id="UP000256763"/>
    </source>
</evidence>
<comment type="similarity">
    <text evidence="1 2">Belongs to the Cu-Zn superoxide dismutase family.</text>
</comment>
<evidence type="ECO:0000256" key="3">
    <source>
        <dbReference type="SAM" id="SignalP"/>
    </source>
</evidence>
<keyword evidence="3" id="KW-0732">Signal</keyword>
<protein>
    <recommendedName>
        <fullName evidence="2">Superoxide dismutase [Cu-Zn]</fullName>
        <ecNumber evidence="2">1.15.1.1</ecNumber>
    </recommendedName>
</protein>
<dbReference type="GO" id="GO:0004784">
    <property type="term" value="F:superoxide dismutase activity"/>
    <property type="evidence" value="ECO:0007669"/>
    <property type="project" value="UniProtKB-EC"/>
</dbReference>
<accession>A0A3E0WVX5</accession>
<feature type="signal peptide" evidence="3">
    <location>
        <begin position="1"/>
        <end position="21"/>
    </location>
</feature>
<keyword evidence="6" id="KW-1185">Reference proteome</keyword>
<comment type="cofactor">
    <cofactor evidence="2">
        <name>Cu cation</name>
        <dbReference type="ChEBI" id="CHEBI:23378"/>
    </cofactor>
    <text evidence="2">Binds 1 copper ion per subunit.</text>
</comment>
<sequence>MKCWKIALGLMLGGLWNNAQAVTVEMHSIDDDGVGQAIGTVELADHAGGLLLTPDLQGLPPGARGFHLHEYPRCEPGEDQGHGKAGMAAGGPYDPHETGRHEGPYGDGYLGNLPILYVRADGSATDPVLAPRLTLDDVPGLSLVVYEGGDNYSDDPEPNGGGGTRIACGVIPE</sequence>
<feature type="domain" description="Superoxide dismutase copper/zinc binding" evidence="4">
    <location>
        <begin position="39"/>
        <end position="171"/>
    </location>
</feature>
<dbReference type="PROSITE" id="PS00332">
    <property type="entry name" value="SOD_CU_ZN_2"/>
    <property type="match status" value="1"/>
</dbReference>
<dbReference type="EC" id="1.15.1.1" evidence="2"/>
<dbReference type="Pfam" id="PF00080">
    <property type="entry name" value="Sod_Cu"/>
    <property type="match status" value="1"/>
</dbReference>
<keyword evidence="2" id="KW-0862">Zinc</keyword>
<feature type="chain" id="PRO_5017775941" description="Superoxide dismutase [Cu-Zn]" evidence="3">
    <location>
        <begin position="22"/>
        <end position="173"/>
    </location>
</feature>
<dbReference type="Gene3D" id="2.60.40.200">
    <property type="entry name" value="Superoxide dismutase, copper/zinc binding domain"/>
    <property type="match status" value="1"/>
</dbReference>
<organism evidence="5 6">
    <name type="scientific">Alkalilimnicola ehrlichii</name>
    <dbReference type="NCBI Taxonomy" id="351052"/>
    <lineage>
        <taxon>Bacteria</taxon>
        <taxon>Pseudomonadati</taxon>
        <taxon>Pseudomonadota</taxon>
        <taxon>Gammaproteobacteria</taxon>
        <taxon>Chromatiales</taxon>
        <taxon>Ectothiorhodospiraceae</taxon>
        <taxon>Alkalilimnicola</taxon>
    </lineage>
</organism>
<dbReference type="InterPro" id="IPR001424">
    <property type="entry name" value="SOD_Cu_Zn_dom"/>
</dbReference>
<reference evidence="6" key="1">
    <citation type="submission" date="2017-05" db="EMBL/GenBank/DDBJ databases">
        <authorList>
            <person name="Sharma S."/>
            <person name="Sidhu C."/>
            <person name="Pinnaka A.K."/>
        </authorList>
    </citation>
    <scope>NUCLEOTIDE SEQUENCE [LARGE SCALE GENOMIC DNA]</scope>
    <source>
        <strain evidence="6">AK93</strain>
    </source>
</reference>
<keyword evidence="2" id="KW-0560">Oxidoreductase</keyword>
<evidence type="ECO:0000256" key="1">
    <source>
        <dbReference type="ARBA" id="ARBA00010457"/>
    </source>
</evidence>
<gene>
    <name evidence="5" type="ORF">CAL65_11355</name>
</gene>
<keyword evidence="2" id="KW-0479">Metal-binding</keyword>
<proteinExistence type="inferred from homology"/>
<comment type="caution">
    <text evidence="5">The sequence shown here is derived from an EMBL/GenBank/DDBJ whole genome shotgun (WGS) entry which is preliminary data.</text>
</comment>
<dbReference type="EMBL" id="NFZW01000009">
    <property type="protein sequence ID" value="RFA36549.1"/>
    <property type="molecule type" value="Genomic_DNA"/>
</dbReference>
<comment type="function">
    <text evidence="2">Destroys radicals which are normally produced within the cells and which are toxic to biological systems.</text>
</comment>
<keyword evidence="2" id="KW-0186">Copper</keyword>
<dbReference type="InterPro" id="IPR036423">
    <property type="entry name" value="SOD-like_Cu/Zn_dom_sf"/>
</dbReference>
<dbReference type="AlphaFoldDB" id="A0A3E0WVX5"/>